<protein>
    <submittedName>
        <fullName evidence="2">Uncharacterized protein</fullName>
    </submittedName>
</protein>
<keyword evidence="1" id="KW-1185">Reference proteome</keyword>
<reference evidence="2" key="1">
    <citation type="submission" date="2022-11" db="UniProtKB">
        <authorList>
            <consortium name="WormBaseParasite"/>
        </authorList>
    </citation>
    <scope>IDENTIFICATION</scope>
</reference>
<dbReference type="WBParaSite" id="jg12373">
    <property type="protein sequence ID" value="jg12373"/>
    <property type="gene ID" value="jg12373"/>
</dbReference>
<name>A0A915CT68_9BILA</name>
<proteinExistence type="predicted"/>
<sequence length="288" mass="32313">MDLLPSATEECVKITKAFLQQCSEMKILPISLRAQLKKKSNEVEESRAAIESGISVRRSDVCQECGLKFDADNTKLFLRSSRLRKKVGQNRNNKIAKRLLLGIECVGCGYKSSNISSALPFKTLHQEAMHNEQDSEIDWFASRVSLSSSFAAATTPQVLSGNGGSVRSQAFSVRSFTPLSGLHSTTKPKQQRTDRVRKLRILAEQSKKTPEVADRSLSSFLASLAKVGPLHNIGIEMNIPYILGDDEEDVEVQEFEEYEVNDEDDGVDRRYSRQPGKWRQQNIINRFA</sequence>
<evidence type="ECO:0000313" key="2">
    <source>
        <dbReference type="WBParaSite" id="jg12373"/>
    </source>
</evidence>
<organism evidence="1 2">
    <name type="scientific">Ditylenchus dipsaci</name>
    <dbReference type="NCBI Taxonomy" id="166011"/>
    <lineage>
        <taxon>Eukaryota</taxon>
        <taxon>Metazoa</taxon>
        <taxon>Ecdysozoa</taxon>
        <taxon>Nematoda</taxon>
        <taxon>Chromadorea</taxon>
        <taxon>Rhabditida</taxon>
        <taxon>Tylenchina</taxon>
        <taxon>Tylenchomorpha</taxon>
        <taxon>Sphaerularioidea</taxon>
        <taxon>Anguinidae</taxon>
        <taxon>Anguininae</taxon>
        <taxon>Ditylenchus</taxon>
    </lineage>
</organism>
<evidence type="ECO:0000313" key="1">
    <source>
        <dbReference type="Proteomes" id="UP000887574"/>
    </source>
</evidence>
<dbReference type="AlphaFoldDB" id="A0A915CT68"/>
<accession>A0A915CT68</accession>
<dbReference type="Proteomes" id="UP000887574">
    <property type="component" value="Unplaced"/>
</dbReference>